<feature type="transmembrane region" description="Helical" evidence="1">
    <location>
        <begin position="21"/>
        <end position="40"/>
    </location>
</feature>
<dbReference type="Proteomes" id="UP001299265">
    <property type="component" value="Unassembled WGS sequence"/>
</dbReference>
<evidence type="ECO:0008006" key="4">
    <source>
        <dbReference type="Google" id="ProtNLM"/>
    </source>
</evidence>
<keyword evidence="1" id="KW-1133">Transmembrane helix</keyword>
<keyword evidence="1" id="KW-0812">Transmembrane</keyword>
<keyword evidence="1" id="KW-0472">Membrane</keyword>
<protein>
    <recommendedName>
        <fullName evidence="4">Membrane fusion protein</fullName>
    </recommendedName>
</protein>
<sequence length="463" mass="51982">MASTSKKIIRYKKPKNINIGIAVFAVIFLYLIIVLIQFMIKPKIKMYEVLDGDIANDSFYTGVILRNETVVNSDYAGYVNYYLREKQKAAVGNLIFTVDENGSMTEYLNQSSGEESRLSDDNLKEMKELLADFSTSYSDSQFSDVYDINTTLNSMLMEYININALQELSTAEGEGNAISFQRCYAQTSGIVIYSTDGMEGLTADQVSADTFSKENYQKTTYAGGQLINSGTPAYKMITDDSWSVVIPLEEDELSDYTDVTSVSVHFPKKNLDAAAGFSVFTGKDGVSYGKIDLNKYMIQFAGERFVEVEVKNSQAEGLKVPKTALTTKDFFVIPANFITSGGDSAEEGFYKEVYANDGTSTMEFTVADIYRTTDEYYYVSMDDFTEGDYIILPDSNERYQIGAKESLQGVYNINRGYAVFKQVEILDENSEYCIVKKNMSYGLRSYDHIVLNASLVKEDDILR</sequence>
<keyword evidence="3" id="KW-1185">Reference proteome</keyword>
<accession>A0AAP2RFK8</accession>
<evidence type="ECO:0000313" key="2">
    <source>
        <dbReference type="EMBL" id="MCD2491056.1"/>
    </source>
</evidence>
<name>A0AAP2RFK8_9FIRM</name>
<organism evidence="2 3">
    <name type="scientific">Lientehia hominis</name>
    <dbReference type="NCBI Taxonomy" id="2897778"/>
    <lineage>
        <taxon>Bacteria</taxon>
        <taxon>Bacillati</taxon>
        <taxon>Bacillota</taxon>
        <taxon>Clostridia</taxon>
        <taxon>Lachnospirales</taxon>
        <taxon>Lachnospiraceae</taxon>
        <taxon>Lientehia</taxon>
    </lineage>
</organism>
<evidence type="ECO:0000256" key="1">
    <source>
        <dbReference type="SAM" id="Phobius"/>
    </source>
</evidence>
<dbReference type="EMBL" id="JAJNOR010000001">
    <property type="protein sequence ID" value="MCD2491056.1"/>
    <property type="molecule type" value="Genomic_DNA"/>
</dbReference>
<reference evidence="2 3" key="1">
    <citation type="submission" date="2021-11" db="EMBL/GenBank/DDBJ databases">
        <title>Lacrimispora sp. nov. NSJ-141 isolated from human feces.</title>
        <authorList>
            <person name="Abdugheni R."/>
        </authorList>
    </citation>
    <scope>NUCLEOTIDE SEQUENCE [LARGE SCALE GENOMIC DNA]</scope>
    <source>
        <strain evidence="2 3">NSJ-141</strain>
    </source>
</reference>
<evidence type="ECO:0000313" key="3">
    <source>
        <dbReference type="Proteomes" id="UP001299265"/>
    </source>
</evidence>
<dbReference type="AlphaFoldDB" id="A0AAP2RFK8"/>
<gene>
    <name evidence="2" type="ORF">LQE92_00265</name>
</gene>
<proteinExistence type="predicted"/>
<dbReference type="RefSeq" id="WP_231061015.1">
    <property type="nucleotide sequence ID" value="NZ_JAJNOR010000001.1"/>
</dbReference>
<comment type="caution">
    <text evidence="2">The sequence shown here is derived from an EMBL/GenBank/DDBJ whole genome shotgun (WGS) entry which is preliminary data.</text>
</comment>